<proteinExistence type="predicted"/>
<keyword evidence="2" id="KW-1185">Reference proteome</keyword>
<accession>A0A8S4QHD4</accession>
<dbReference type="OrthoDB" id="2115465at2759"/>
<name>A0A8S4QHD4_9NEOP</name>
<dbReference type="Proteomes" id="UP000838756">
    <property type="component" value="Unassembled WGS sequence"/>
</dbReference>
<comment type="caution">
    <text evidence="1">The sequence shown here is derived from an EMBL/GenBank/DDBJ whole genome shotgun (WGS) entry which is preliminary data.</text>
</comment>
<evidence type="ECO:0000313" key="1">
    <source>
        <dbReference type="EMBL" id="CAH2207721.1"/>
    </source>
</evidence>
<protein>
    <submittedName>
        <fullName evidence="1">Jg21452 protein</fullName>
    </submittedName>
</protein>
<sequence>MQFGTPYKGLMSSSVRPPTDMIIMMNVAVEEPPLLARVCACSGTTKPLLPEDSQPYCLQFQDLPVGTGWYNKCFTHFTTRFTSECSSHCLLLPAVVLRGDWGMNGELAATSSVLLLPPTRLPSVVIMGKPSRWVRPFRFQQ</sequence>
<reference evidence="1" key="1">
    <citation type="submission" date="2022-03" db="EMBL/GenBank/DDBJ databases">
        <authorList>
            <person name="Lindestad O."/>
        </authorList>
    </citation>
    <scope>NUCLEOTIDE SEQUENCE</scope>
</reference>
<gene>
    <name evidence="1" type="primary">jg21452</name>
    <name evidence="1" type="ORF">PAEG_LOCUS341</name>
</gene>
<dbReference type="AlphaFoldDB" id="A0A8S4QHD4"/>
<organism evidence="1 2">
    <name type="scientific">Pararge aegeria aegeria</name>
    <dbReference type="NCBI Taxonomy" id="348720"/>
    <lineage>
        <taxon>Eukaryota</taxon>
        <taxon>Metazoa</taxon>
        <taxon>Ecdysozoa</taxon>
        <taxon>Arthropoda</taxon>
        <taxon>Hexapoda</taxon>
        <taxon>Insecta</taxon>
        <taxon>Pterygota</taxon>
        <taxon>Neoptera</taxon>
        <taxon>Endopterygota</taxon>
        <taxon>Lepidoptera</taxon>
        <taxon>Glossata</taxon>
        <taxon>Ditrysia</taxon>
        <taxon>Papilionoidea</taxon>
        <taxon>Nymphalidae</taxon>
        <taxon>Satyrinae</taxon>
        <taxon>Satyrini</taxon>
        <taxon>Parargina</taxon>
        <taxon>Pararge</taxon>
    </lineage>
</organism>
<dbReference type="EMBL" id="CAKXAJ010001094">
    <property type="protein sequence ID" value="CAH2207721.1"/>
    <property type="molecule type" value="Genomic_DNA"/>
</dbReference>
<evidence type="ECO:0000313" key="2">
    <source>
        <dbReference type="Proteomes" id="UP000838756"/>
    </source>
</evidence>